<sequence length="166" mass="19350">MDKIGFGGSCHWCTEAIFQSLNGVTEVMQGWISSEGKDSTFSEAVIVLFEPSRIPLEILIAIHLHTHSCTSNHSMRQKYRSAVYTFDKNQSHLAENEILNLKDDFDKPIITRVLSFKDFKLNTENYLNYYYKNPEKAFCKNFVTPKLRILLDRFADTVNFKKFRHD</sequence>
<proteinExistence type="predicted"/>
<dbReference type="Gene3D" id="3.30.1060.10">
    <property type="entry name" value="Peptide methionine sulphoxide reductase MsrA"/>
    <property type="match status" value="1"/>
</dbReference>
<dbReference type="Proteomes" id="UP000245391">
    <property type="component" value="Unassembled WGS sequence"/>
</dbReference>
<reference evidence="7" key="1">
    <citation type="submission" date="2018-05" db="EMBL/GenBank/DDBJ databases">
        <title>Pedobacter paludis sp. nov., isolated from wetland soil.</title>
        <authorList>
            <person name="Zhang Y."/>
        </authorList>
    </citation>
    <scope>NUCLEOTIDE SEQUENCE [LARGE SCALE GENOMIC DNA]</scope>
    <source>
        <strain evidence="7">R-8</strain>
    </source>
</reference>
<dbReference type="SUPFAM" id="SSF55068">
    <property type="entry name" value="Peptide methionine sulfoxide reductase"/>
    <property type="match status" value="1"/>
</dbReference>
<dbReference type="EC" id="1.8.4.11" evidence="1"/>
<evidence type="ECO:0000259" key="5">
    <source>
        <dbReference type="Pfam" id="PF01625"/>
    </source>
</evidence>
<organism evidence="6 7">
    <name type="scientific">Pedobacter paludis</name>
    <dbReference type="NCBI Taxonomy" id="2203212"/>
    <lineage>
        <taxon>Bacteria</taxon>
        <taxon>Pseudomonadati</taxon>
        <taxon>Bacteroidota</taxon>
        <taxon>Sphingobacteriia</taxon>
        <taxon>Sphingobacteriales</taxon>
        <taxon>Sphingobacteriaceae</taxon>
        <taxon>Pedobacter</taxon>
    </lineage>
</organism>
<dbReference type="InterPro" id="IPR002569">
    <property type="entry name" value="Met_Sox_Rdtase_MsrA_dom"/>
</dbReference>
<keyword evidence="7" id="KW-1185">Reference proteome</keyword>
<accession>A0A317EZM7</accession>
<protein>
    <recommendedName>
        <fullName evidence="1">peptide-methionine (S)-S-oxide reductase</fullName>
        <ecNumber evidence="1">1.8.4.11</ecNumber>
    </recommendedName>
</protein>
<dbReference type="AlphaFoldDB" id="A0A317EZM7"/>
<dbReference type="Pfam" id="PF01625">
    <property type="entry name" value="PMSR"/>
    <property type="match status" value="1"/>
</dbReference>
<dbReference type="InterPro" id="IPR036509">
    <property type="entry name" value="Met_Sox_Rdtase_MsrA_sf"/>
</dbReference>
<evidence type="ECO:0000256" key="4">
    <source>
        <dbReference type="ARBA" id="ARBA00048782"/>
    </source>
</evidence>
<keyword evidence="2" id="KW-0560">Oxidoreductase</keyword>
<feature type="domain" description="Peptide methionine sulphoxide reductase MsrA" evidence="5">
    <location>
        <begin position="4"/>
        <end position="139"/>
    </location>
</feature>
<comment type="catalytic activity">
    <reaction evidence="4">
        <text>[thioredoxin]-disulfide + L-methionine + H2O = L-methionine (S)-S-oxide + [thioredoxin]-dithiol</text>
        <dbReference type="Rhea" id="RHEA:19993"/>
        <dbReference type="Rhea" id="RHEA-COMP:10698"/>
        <dbReference type="Rhea" id="RHEA-COMP:10700"/>
        <dbReference type="ChEBI" id="CHEBI:15377"/>
        <dbReference type="ChEBI" id="CHEBI:29950"/>
        <dbReference type="ChEBI" id="CHEBI:50058"/>
        <dbReference type="ChEBI" id="CHEBI:57844"/>
        <dbReference type="ChEBI" id="CHEBI:58772"/>
        <dbReference type="EC" id="1.8.4.11"/>
    </reaction>
</comment>
<dbReference type="EMBL" id="QGNY01000004">
    <property type="protein sequence ID" value="PWS31423.1"/>
    <property type="molecule type" value="Genomic_DNA"/>
</dbReference>
<dbReference type="RefSeq" id="WP_109930281.1">
    <property type="nucleotide sequence ID" value="NZ_QGNY01000004.1"/>
</dbReference>
<evidence type="ECO:0000313" key="6">
    <source>
        <dbReference type="EMBL" id="PWS31423.1"/>
    </source>
</evidence>
<comment type="catalytic activity">
    <reaction evidence="3">
        <text>L-methionyl-[protein] + [thioredoxin]-disulfide + H2O = L-methionyl-(S)-S-oxide-[protein] + [thioredoxin]-dithiol</text>
        <dbReference type="Rhea" id="RHEA:14217"/>
        <dbReference type="Rhea" id="RHEA-COMP:10698"/>
        <dbReference type="Rhea" id="RHEA-COMP:10700"/>
        <dbReference type="Rhea" id="RHEA-COMP:12313"/>
        <dbReference type="Rhea" id="RHEA-COMP:12315"/>
        <dbReference type="ChEBI" id="CHEBI:15377"/>
        <dbReference type="ChEBI" id="CHEBI:16044"/>
        <dbReference type="ChEBI" id="CHEBI:29950"/>
        <dbReference type="ChEBI" id="CHEBI:44120"/>
        <dbReference type="ChEBI" id="CHEBI:50058"/>
        <dbReference type="EC" id="1.8.4.11"/>
    </reaction>
</comment>
<comment type="caution">
    <text evidence="6">The sequence shown here is derived from an EMBL/GenBank/DDBJ whole genome shotgun (WGS) entry which is preliminary data.</text>
</comment>
<dbReference type="OrthoDB" id="4174719at2"/>
<evidence type="ECO:0000313" key="7">
    <source>
        <dbReference type="Proteomes" id="UP000245391"/>
    </source>
</evidence>
<evidence type="ECO:0000256" key="3">
    <source>
        <dbReference type="ARBA" id="ARBA00047806"/>
    </source>
</evidence>
<dbReference type="PANTHER" id="PTHR43774:SF1">
    <property type="entry name" value="PEPTIDE METHIONINE SULFOXIDE REDUCTASE MSRA 2"/>
    <property type="match status" value="1"/>
</dbReference>
<gene>
    <name evidence="6" type="ORF">DF947_12545</name>
</gene>
<evidence type="ECO:0000256" key="2">
    <source>
        <dbReference type="ARBA" id="ARBA00023002"/>
    </source>
</evidence>
<name>A0A317EZM7_9SPHI</name>
<evidence type="ECO:0000256" key="1">
    <source>
        <dbReference type="ARBA" id="ARBA00012502"/>
    </source>
</evidence>
<dbReference type="PANTHER" id="PTHR43774">
    <property type="entry name" value="PEPTIDE METHIONINE SULFOXIDE REDUCTASE"/>
    <property type="match status" value="1"/>
</dbReference>
<dbReference type="GO" id="GO:0008113">
    <property type="term" value="F:peptide-methionine (S)-S-oxide reductase activity"/>
    <property type="evidence" value="ECO:0007669"/>
    <property type="project" value="UniProtKB-EC"/>
</dbReference>